<dbReference type="InParanoid" id="A0A1Y2LNG0"/>
<feature type="region of interest" description="Disordered" evidence="16">
    <location>
        <begin position="1042"/>
        <end position="1069"/>
    </location>
</feature>
<dbReference type="Gene3D" id="2.60.120.650">
    <property type="entry name" value="Cupin"/>
    <property type="match status" value="1"/>
</dbReference>
<comment type="catalytic activity">
    <reaction evidence="15">
        <text>7-[(3S)-(3-amino-3-methoxycarbonyl)propyl]wyosine(37) in tRNA(Phe) + S-adenosyl-L-methionine + CO2 = wybutosine(37) in tRNA(Phe) + S-adenosyl-L-homocysteine + 2 H(+)</text>
        <dbReference type="Rhea" id="RHEA:37119"/>
        <dbReference type="Rhea" id="RHEA-COMP:11844"/>
        <dbReference type="Rhea" id="RHEA-COMP:11847"/>
        <dbReference type="ChEBI" id="CHEBI:15378"/>
        <dbReference type="ChEBI" id="CHEBI:16526"/>
        <dbReference type="ChEBI" id="CHEBI:57856"/>
        <dbReference type="ChEBI" id="CHEBI:59789"/>
        <dbReference type="ChEBI" id="CHEBI:73544"/>
        <dbReference type="ChEBI" id="CHEBI:74275"/>
        <dbReference type="EC" id="2.3.1.231"/>
    </reaction>
</comment>
<evidence type="ECO:0000256" key="1">
    <source>
        <dbReference type="ARBA" id="ARBA00001806"/>
    </source>
</evidence>
<dbReference type="PROSITE" id="PS51184">
    <property type="entry name" value="JMJC"/>
    <property type="match status" value="1"/>
</dbReference>
<dbReference type="SUPFAM" id="SSF53335">
    <property type="entry name" value="S-adenosyl-L-methionine-dependent methyltransferases"/>
    <property type="match status" value="1"/>
</dbReference>
<dbReference type="InterPro" id="IPR029063">
    <property type="entry name" value="SAM-dependent_MTases_sf"/>
</dbReference>
<dbReference type="GO" id="GO:0008175">
    <property type="term" value="F:tRNA methyltransferase activity"/>
    <property type="evidence" value="ECO:0007669"/>
    <property type="project" value="TreeGrafter"/>
</dbReference>
<evidence type="ECO:0000256" key="3">
    <source>
        <dbReference type="ARBA" id="ARBA00010703"/>
    </source>
</evidence>
<comment type="similarity">
    <text evidence="3">Belongs to the methyltransferase superfamily. LCMT family.</text>
</comment>
<keyword evidence="8" id="KW-0808">Transferase</keyword>
<dbReference type="SUPFAM" id="SSF117281">
    <property type="entry name" value="Kelch motif"/>
    <property type="match status" value="1"/>
</dbReference>
<evidence type="ECO:0000256" key="13">
    <source>
        <dbReference type="ARBA" id="ARBA00030231"/>
    </source>
</evidence>
<comment type="pathway">
    <text evidence="2">tRNA modification; wybutosine-tRNA(Phe) biosynthesis.</text>
</comment>
<dbReference type="EC" id="2.1.1.290" evidence="5"/>
<evidence type="ECO:0000256" key="16">
    <source>
        <dbReference type="SAM" id="MobiDB-lite"/>
    </source>
</evidence>
<evidence type="ECO:0000256" key="9">
    <source>
        <dbReference type="ARBA" id="ARBA00022691"/>
    </source>
</evidence>
<dbReference type="SUPFAM" id="SSF51197">
    <property type="entry name" value="Clavaminate synthase-like"/>
    <property type="match status" value="1"/>
</dbReference>
<dbReference type="Proteomes" id="UP000193240">
    <property type="component" value="Unassembled WGS sequence"/>
</dbReference>
<protein>
    <recommendedName>
        <fullName evidence="6">tRNA wybutosine-synthesizing protein 4</fullName>
        <ecNumber evidence="5">2.1.1.290</ecNumber>
        <ecNumber evidence="4">2.3.1.231</ecNumber>
    </recommendedName>
    <alternativeName>
        <fullName evidence="13">Leucine carboxyl methyltransferase 2</fullName>
    </alternativeName>
    <alternativeName>
        <fullName evidence="14">tRNA(Phe) (7-(3-amino-3-(methoxycarbonyl)propyl)wyosine(37)-N)-methoxycarbonyltransferase</fullName>
    </alternativeName>
    <alternativeName>
        <fullName evidence="12">tRNA(Phe) (7-(3-amino-3-carboxypropyl)wyosine(37)-O)-methyltransferase</fullName>
    </alternativeName>
</protein>
<evidence type="ECO:0000256" key="15">
    <source>
        <dbReference type="ARBA" id="ARBA00049250"/>
    </source>
</evidence>
<keyword evidence="7" id="KW-0489">Methyltransferase</keyword>
<dbReference type="InterPro" id="IPR015915">
    <property type="entry name" value="Kelch-typ_b-propeller"/>
</dbReference>
<dbReference type="OMA" id="FCILEQF"/>
<dbReference type="Pfam" id="PF13621">
    <property type="entry name" value="Cupin_8"/>
    <property type="match status" value="1"/>
</dbReference>
<evidence type="ECO:0000313" key="19">
    <source>
        <dbReference type="Proteomes" id="UP000193240"/>
    </source>
</evidence>
<comment type="function">
    <text evidence="11">Probable S-adenosyl-L-methionine-dependent methyltransferase that acts as a component of the wybutosine biosynthesis pathway. Wybutosine is a hyper modified guanosine with a tricyclic base found at the 3'-position adjacent to the anticodon of eukaryotic phenylalanine tRNA. May methylate the carboxyl group of leucine residues to form alpha-leucine ester residues.</text>
</comment>
<evidence type="ECO:0000256" key="11">
    <source>
        <dbReference type="ARBA" id="ARBA00025588"/>
    </source>
</evidence>
<evidence type="ECO:0000256" key="6">
    <source>
        <dbReference type="ARBA" id="ARBA00018045"/>
    </source>
</evidence>
<gene>
    <name evidence="18" type="ORF">B5807_09342</name>
</gene>
<evidence type="ECO:0000256" key="2">
    <source>
        <dbReference type="ARBA" id="ARBA00004797"/>
    </source>
</evidence>
<dbReference type="InterPro" id="IPR003347">
    <property type="entry name" value="JmjC_dom"/>
</dbReference>
<feature type="region of interest" description="Disordered" evidence="16">
    <location>
        <begin position="712"/>
        <end position="750"/>
    </location>
</feature>
<organism evidence="18 19">
    <name type="scientific">Epicoccum nigrum</name>
    <name type="common">Soil fungus</name>
    <name type="synonym">Epicoccum purpurascens</name>
    <dbReference type="NCBI Taxonomy" id="105696"/>
    <lineage>
        <taxon>Eukaryota</taxon>
        <taxon>Fungi</taxon>
        <taxon>Dikarya</taxon>
        <taxon>Ascomycota</taxon>
        <taxon>Pezizomycotina</taxon>
        <taxon>Dothideomycetes</taxon>
        <taxon>Pleosporomycetidae</taxon>
        <taxon>Pleosporales</taxon>
        <taxon>Pleosporineae</taxon>
        <taxon>Didymellaceae</taxon>
        <taxon>Epicoccum</taxon>
    </lineage>
</organism>
<keyword evidence="10" id="KW-0819">tRNA processing</keyword>
<evidence type="ECO:0000259" key="17">
    <source>
        <dbReference type="PROSITE" id="PS51184"/>
    </source>
</evidence>
<dbReference type="FunFam" id="2.60.120.650:FF:000043">
    <property type="entry name" value="tRNA wybutosine-synthesizing protein 4"/>
    <property type="match status" value="1"/>
</dbReference>
<keyword evidence="9" id="KW-0949">S-adenosyl-L-methionine</keyword>
<dbReference type="EMBL" id="KZ107855">
    <property type="protein sequence ID" value="OSS45082.1"/>
    <property type="molecule type" value="Genomic_DNA"/>
</dbReference>
<reference evidence="18 19" key="1">
    <citation type="journal article" date="2017" name="Genome Announc.">
        <title>Genome sequence of the saprophytic ascomycete Epicoccum nigrum ICMP 19927 strain isolated from New Zealand.</title>
        <authorList>
            <person name="Fokin M."/>
            <person name="Fleetwood D."/>
            <person name="Weir B.S."/>
            <person name="Villas-Boas S.G."/>
        </authorList>
    </citation>
    <scope>NUCLEOTIDE SEQUENCE [LARGE SCALE GENOMIC DNA]</scope>
    <source>
        <strain evidence="18 19">ICMP 19927</strain>
    </source>
</reference>
<dbReference type="FunCoup" id="A0A1Y2LNG0">
    <property type="interactions" value="96"/>
</dbReference>
<evidence type="ECO:0000256" key="8">
    <source>
        <dbReference type="ARBA" id="ARBA00022679"/>
    </source>
</evidence>
<name>A0A1Y2LNG0_EPING</name>
<evidence type="ECO:0000313" key="18">
    <source>
        <dbReference type="EMBL" id="OSS45082.1"/>
    </source>
</evidence>
<dbReference type="STRING" id="105696.A0A1Y2LNG0"/>
<dbReference type="AlphaFoldDB" id="A0A1Y2LNG0"/>
<evidence type="ECO:0000256" key="4">
    <source>
        <dbReference type="ARBA" id="ARBA00012155"/>
    </source>
</evidence>
<dbReference type="Pfam" id="PF13418">
    <property type="entry name" value="Beta-prop_TYW4"/>
    <property type="match status" value="1"/>
</dbReference>
<feature type="compositionally biased region" description="Basic and acidic residues" evidence="16">
    <location>
        <begin position="1042"/>
        <end position="1062"/>
    </location>
</feature>
<accession>A0A1Y2LNG0</accession>
<dbReference type="GO" id="GO:0030488">
    <property type="term" value="P:tRNA methylation"/>
    <property type="evidence" value="ECO:0007669"/>
    <property type="project" value="TreeGrafter"/>
</dbReference>
<evidence type="ECO:0000256" key="12">
    <source>
        <dbReference type="ARBA" id="ARBA00029750"/>
    </source>
</evidence>
<proteinExistence type="inferred from homology"/>
<dbReference type="EC" id="2.3.1.231" evidence="4"/>
<dbReference type="InterPro" id="IPR007213">
    <property type="entry name" value="Ppm1/Ppm2/Tcmp"/>
</dbReference>
<dbReference type="PANTHER" id="PTHR46529:SF1">
    <property type="entry name" value="TRNA WYBUTOSINE-SYNTHESIZING PROTEIN 4"/>
    <property type="match status" value="1"/>
</dbReference>
<dbReference type="InterPro" id="IPR041667">
    <property type="entry name" value="Cupin_8"/>
</dbReference>
<feature type="domain" description="JmjC" evidence="17">
    <location>
        <begin position="853"/>
        <end position="995"/>
    </location>
</feature>
<dbReference type="Gene3D" id="3.40.50.150">
    <property type="entry name" value="Vaccinia Virus protein VP39"/>
    <property type="match status" value="1"/>
</dbReference>
<dbReference type="PANTHER" id="PTHR46529">
    <property type="entry name" value="TRNA WYBUTOSINE-SYNTHESIZING PROTEIN 4"/>
    <property type="match status" value="1"/>
</dbReference>
<dbReference type="GO" id="GO:0031591">
    <property type="term" value="P:wybutosine biosynthetic process"/>
    <property type="evidence" value="ECO:0007669"/>
    <property type="project" value="TreeGrafter"/>
</dbReference>
<evidence type="ECO:0000256" key="10">
    <source>
        <dbReference type="ARBA" id="ARBA00022694"/>
    </source>
</evidence>
<evidence type="ECO:0000256" key="14">
    <source>
        <dbReference type="ARBA" id="ARBA00030847"/>
    </source>
</evidence>
<evidence type="ECO:0000256" key="7">
    <source>
        <dbReference type="ARBA" id="ARBA00022603"/>
    </source>
</evidence>
<comment type="catalytic activity">
    <reaction evidence="1">
        <text>7-[(3S)-3-amino-3-carboxypropyl]wyosine(37) in tRNA(Phe) + S-adenosyl-L-methionine = 7-[(3S)-(3-amino-3-methoxycarbonyl)propyl]wyosine(37) in tRNA(Phe) + S-adenosyl-L-homocysteine</text>
        <dbReference type="Rhea" id="RHEA:36903"/>
        <dbReference type="Rhea" id="RHEA-COMP:10379"/>
        <dbReference type="Rhea" id="RHEA-COMP:11844"/>
        <dbReference type="ChEBI" id="CHEBI:57856"/>
        <dbReference type="ChEBI" id="CHEBI:59789"/>
        <dbReference type="ChEBI" id="CHEBI:73543"/>
        <dbReference type="ChEBI" id="CHEBI:74275"/>
        <dbReference type="EC" id="2.1.1.290"/>
    </reaction>
</comment>
<dbReference type="UniPathway" id="UPA00375"/>
<evidence type="ECO:0000256" key="5">
    <source>
        <dbReference type="ARBA" id="ARBA00012779"/>
    </source>
</evidence>
<sequence length="1069" mass="117725">MSAILKSKKLPTNGAAKRKGHLRSKVEKRDEDIIHTNDSSIVSKRCVSKLYLGDEPDFYEPFAPKYVRRNPLINRGYWLRMHAIEQVVKRFLEEDGGKKVVVNLGCGYDPLPFQFWHRYPALTEKATFVDVDYPQLIDKKRDVVFAKSLLRDALLKTRLRPAEAPVRVRSEQYLAIGCDLRDLHLLEKTLRNELDIVNSSILFVAEVSVTYMPLLDANKLIQWANTFESSRFCVLEQYLPQGPAHPFAHTMLTHFDKLHASINSVKKYQTLAQQSSRFLDAGWPSLALARNLWELWSDDSFTPPSLRRQVDAIEPFDEWEEFALFCGHYFVLVASNKMAGTAAPPAVNANPTITDVDSICTPTAISLQASKLLTNDAWTPRRFTAAFTLDEGVVAVHGGQGPQNRLSSISALARGNAECQIQAESEPQPSARMCHTITSVSNTSALLVGGRASPAQALADCWLMSQAKWSAVDEIPSPRYRHSAVSVDVSYDVSQSSGVLVFGGKSSNGTVLNDWFLWTHNNGWHSIPVDGPRPPARFGAAMSSLAVAQSAQTRGILIGGIGACGTVLDDVWEWSLSNAAPPQLSFRDMTNSVRSSLTSSTYARIGASLVPWGDGMLLIGGVSKSGIVSLAEEFMLLTHSDTGVDIQHPKIHLPAYWPLLVGAGISAVSPNEIVVAGGGAVCFSMGSFWNEHYLLLTPFETETNSWQPLYPQAHSVAPTKPRSAEESVRKVQPRSKKATKGPKSRNVPRVQVQTPEDFSAIVAAHKPVVITDLDIGPCTELWTLEYLERNIGSDRELVVHECSSSAMTFGTKNFTYEKRSVSSFFSSISGGVPSYLRAISSTQPNKLPTKLEDDFPTIASDFQVPSLCRSVITDSTYHSSPLRISGPVSLWLHYDVHPNILSQISGTKTLTLYPPSDVLYLAYPPGASSSSLPLSALNHNPKLHPHVATLAPGDVLFIPPMWSHTATPKEGVSVAVNVFWKGLNDTEYAAGRDVYGNRDVKGYENGRRDVEKIVRAFRDLPADVSNFYLQRLANEILEKGVKRSEKVSKDKAAEKAARDSLVDVKNTGR</sequence>
<dbReference type="Gene3D" id="6.10.140.1470">
    <property type="match status" value="1"/>
</dbReference>
<keyword evidence="19" id="KW-1185">Reference proteome</keyword>
<dbReference type="Pfam" id="PF04072">
    <property type="entry name" value="LCM"/>
    <property type="match status" value="1"/>
</dbReference>
<feature type="compositionally biased region" description="Basic residues" evidence="16">
    <location>
        <begin position="731"/>
        <end position="743"/>
    </location>
</feature>
<dbReference type="Gene3D" id="2.120.10.80">
    <property type="entry name" value="Kelch-type beta propeller"/>
    <property type="match status" value="1"/>
</dbReference>